<gene>
    <name evidence="3" type="ORF">CI238_11251</name>
</gene>
<organism evidence="3 4">
    <name type="scientific">Colletotrichum incanum</name>
    <name type="common">Soybean anthracnose fungus</name>
    <dbReference type="NCBI Taxonomy" id="1573173"/>
    <lineage>
        <taxon>Eukaryota</taxon>
        <taxon>Fungi</taxon>
        <taxon>Dikarya</taxon>
        <taxon>Ascomycota</taxon>
        <taxon>Pezizomycotina</taxon>
        <taxon>Sordariomycetes</taxon>
        <taxon>Hypocreomycetidae</taxon>
        <taxon>Glomerellales</taxon>
        <taxon>Glomerellaceae</taxon>
        <taxon>Colletotrichum</taxon>
        <taxon>Colletotrichum spaethianum species complex</taxon>
    </lineage>
</organism>
<dbReference type="Pfam" id="PF18566">
    <property type="entry name" value="Ldi"/>
    <property type="match status" value="1"/>
</dbReference>
<accession>A0A167D1Y0</accession>
<keyword evidence="1" id="KW-0472">Membrane</keyword>
<keyword evidence="1" id="KW-0812">Transmembrane</keyword>
<evidence type="ECO:0000313" key="4">
    <source>
        <dbReference type="Proteomes" id="UP000076584"/>
    </source>
</evidence>
<reference evidence="3 4" key="1">
    <citation type="submission" date="2015-06" db="EMBL/GenBank/DDBJ databases">
        <title>Survival trade-offs in plant roots during colonization by closely related pathogenic and mutualistic fungi.</title>
        <authorList>
            <person name="Hacquard S."/>
            <person name="Kracher B."/>
            <person name="Hiruma K."/>
            <person name="Weinman A."/>
            <person name="Muench P."/>
            <person name="Garrido Oter R."/>
            <person name="Ver Loren van Themaat E."/>
            <person name="Dallerey J.-F."/>
            <person name="Damm U."/>
            <person name="Henrissat B."/>
            <person name="Lespinet O."/>
            <person name="Thon M."/>
            <person name="Kemen E."/>
            <person name="McHardy A.C."/>
            <person name="Schulze-Lefert P."/>
            <person name="O'Connell R.J."/>
        </authorList>
    </citation>
    <scope>NUCLEOTIDE SEQUENCE [LARGE SCALE GENOMIC DNA]</scope>
    <source>
        <strain evidence="3 4">MAFF 238704</strain>
    </source>
</reference>
<keyword evidence="1" id="KW-1133">Transmembrane helix</keyword>
<dbReference type="AlphaFoldDB" id="A0A167D1Y0"/>
<name>A0A167D1Y0_COLIC</name>
<dbReference type="EMBL" id="LFIW01001161">
    <property type="protein sequence ID" value="KZL83316.1"/>
    <property type="molecule type" value="Genomic_DNA"/>
</dbReference>
<feature type="non-terminal residue" evidence="3">
    <location>
        <position position="165"/>
    </location>
</feature>
<dbReference type="STRING" id="1573173.A0A167D1Y0"/>
<feature type="transmembrane region" description="Helical" evidence="1">
    <location>
        <begin position="43"/>
        <end position="70"/>
    </location>
</feature>
<comment type="caution">
    <text evidence="3">The sequence shown here is derived from an EMBL/GenBank/DDBJ whole genome shotgun (WGS) entry which is preliminary data.</text>
</comment>
<protein>
    <recommendedName>
        <fullName evidence="2">Linalool dehydratase/isomerase domain-containing protein</fullName>
    </recommendedName>
</protein>
<evidence type="ECO:0000259" key="2">
    <source>
        <dbReference type="Pfam" id="PF18566"/>
    </source>
</evidence>
<proteinExistence type="predicted"/>
<sequence length="165" mass="18541">MGSDKFSYNAQTLKNTILKEMENNSWVGVCCELNGVFVVSNQFLVHFGGVVLDMAALLVTCWVVTLGFVTKIETEVRLNRHSVGAEFRKRVKEPAASPNSRETLEAVLQNFEFAKKKNSSYTKPMFGDKRFEDNLDWTCMNPLSGNAAIGYRRLDVEDGRGIMTC</sequence>
<evidence type="ECO:0000313" key="3">
    <source>
        <dbReference type="EMBL" id="KZL83316.1"/>
    </source>
</evidence>
<dbReference type="InterPro" id="IPR041411">
    <property type="entry name" value="Ldi"/>
</dbReference>
<evidence type="ECO:0000256" key="1">
    <source>
        <dbReference type="SAM" id="Phobius"/>
    </source>
</evidence>
<keyword evidence="4" id="KW-1185">Reference proteome</keyword>
<dbReference type="Proteomes" id="UP000076584">
    <property type="component" value="Unassembled WGS sequence"/>
</dbReference>
<feature type="domain" description="Linalool dehydratase/isomerase" evidence="2">
    <location>
        <begin position="1"/>
        <end position="43"/>
    </location>
</feature>